<dbReference type="AlphaFoldDB" id="A0A2N9L2F9"/>
<organism evidence="2 3">
    <name type="scientific">Candidatus Sulfuritelmatomonas gaucii</name>
    <dbReference type="NCBI Taxonomy" id="2043161"/>
    <lineage>
        <taxon>Bacteria</taxon>
        <taxon>Pseudomonadati</taxon>
        <taxon>Acidobacteriota</taxon>
        <taxon>Terriglobia</taxon>
        <taxon>Terriglobales</taxon>
        <taxon>Acidobacteriaceae</taxon>
        <taxon>Candidatus Sulfuritelmatomonas</taxon>
    </lineage>
</organism>
<protein>
    <recommendedName>
        <fullName evidence="4">Carboxypeptidase regulatory-like domain-containing protein</fullName>
    </recommendedName>
</protein>
<dbReference type="Pfam" id="PF13620">
    <property type="entry name" value="CarboxypepD_reg"/>
    <property type="match status" value="1"/>
</dbReference>
<dbReference type="EMBL" id="OKRB01000002">
    <property type="protein sequence ID" value="SPE17507.1"/>
    <property type="molecule type" value="Genomic_DNA"/>
</dbReference>
<name>A0A2N9L2F9_9BACT</name>
<evidence type="ECO:0000313" key="2">
    <source>
        <dbReference type="EMBL" id="SPE17507.1"/>
    </source>
</evidence>
<evidence type="ECO:0000313" key="3">
    <source>
        <dbReference type="Proteomes" id="UP000239735"/>
    </source>
</evidence>
<gene>
    <name evidence="2" type="ORF">SBA5_100105</name>
</gene>
<evidence type="ECO:0000256" key="1">
    <source>
        <dbReference type="SAM" id="MobiDB-lite"/>
    </source>
</evidence>
<dbReference type="SUPFAM" id="SSF49464">
    <property type="entry name" value="Carboxypeptidase regulatory domain-like"/>
    <property type="match status" value="1"/>
</dbReference>
<accession>A0A2N9L2F9</accession>
<feature type="region of interest" description="Disordered" evidence="1">
    <location>
        <begin position="1"/>
        <end position="25"/>
    </location>
</feature>
<dbReference type="Gene3D" id="2.60.40.1120">
    <property type="entry name" value="Carboxypeptidase-like, regulatory domain"/>
    <property type="match status" value="1"/>
</dbReference>
<sequence length="346" mass="37004">MCAGAQTVSGAINGHSLPNPQANNAVSAPEGRIAQAAGASAAISGTVMDPNGSEVQNADVVLKSLSGTENRNEQSDTNGEFTFTGLPAGDFKLMVSGQGWGTYVSPEIELHSGEFHIVPKVVVSPATSSVVRVTANSSTELSEEQAQIAEQQRILGVFPNFYTSFDWNAAPLESKQKFELAFRSITDPVEFAGPVFVAGFEQAANVFPGYGQGAAGYAKRYGAAYANSFTSKLFSNAVYPSLFHQDPRYFYKGSGGFRARALYAMSAAMITRSDSGRKELNYSYFLGTFTSGGLSNLYYPPENRGALLTFTNGLADIAGDAGANLLREFVFSRFTTRVTGRKFPRP</sequence>
<proteinExistence type="predicted"/>
<reference evidence="3" key="1">
    <citation type="submission" date="2018-02" db="EMBL/GenBank/DDBJ databases">
        <authorList>
            <person name="Hausmann B."/>
        </authorList>
    </citation>
    <scope>NUCLEOTIDE SEQUENCE [LARGE SCALE GENOMIC DNA]</scope>
    <source>
        <strain evidence="3">Peat soil MAG SbA5</strain>
    </source>
</reference>
<dbReference type="InterPro" id="IPR008969">
    <property type="entry name" value="CarboxyPept-like_regulatory"/>
</dbReference>
<dbReference type="Proteomes" id="UP000239735">
    <property type="component" value="Unassembled WGS sequence"/>
</dbReference>
<evidence type="ECO:0008006" key="4">
    <source>
        <dbReference type="Google" id="ProtNLM"/>
    </source>
</evidence>